<evidence type="ECO:0000256" key="9">
    <source>
        <dbReference type="ARBA" id="ARBA00023224"/>
    </source>
</evidence>
<evidence type="ECO:0000256" key="1">
    <source>
        <dbReference type="ARBA" id="ARBA00004651"/>
    </source>
</evidence>
<dbReference type="InterPro" id="IPR050516">
    <property type="entry name" value="Olfactory_GPCR"/>
</dbReference>
<accession>A0A974DFL4</accession>
<dbReference type="PRINTS" id="PR00245">
    <property type="entry name" value="OLFACTORYR"/>
</dbReference>
<feature type="transmembrane region" description="Helical" evidence="10">
    <location>
        <begin position="152"/>
        <end position="175"/>
    </location>
</feature>
<dbReference type="InterPro" id="IPR000725">
    <property type="entry name" value="Olfact_rcpt"/>
</dbReference>
<evidence type="ECO:0000313" key="12">
    <source>
        <dbReference type="EMBL" id="OCT90225.1"/>
    </source>
</evidence>
<dbReference type="PROSITE" id="PS50262">
    <property type="entry name" value="G_PROTEIN_RECEP_F1_2"/>
    <property type="match status" value="1"/>
</dbReference>
<feature type="domain" description="G-protein coupled receptors family 1 profile" evidence="11">
    <location>
        <begin position="129"/>
        <end position="238"/>
    </location>
</feature>
<evidence type="ECO:0000256" key="4">
    <source>
        <dbReference type="ARBA" id="ARBA00022725"/>
    </source>
</evidence>
<dbReference type="PANTHER" id="PTHR26452">
    <property type="entry name" value="OLFACTORY RECEPTOR"/>
    <property type="match status" value="1"/>
</dbReference>
<evidence type="ECO:0000313" key="13">
    <source>
        <dbReference type="Proteomes" id="UP000694892"/>
    </source>
</evidence>
<dbReference type="EMBL" id="CM004470">
    <property type="protein sequence ID" value="OCT90225.1"/>
    <property type="molecule type" value="Genomic_DNA"/>
</dbReference>
<keyword evidence="4" id="KW-0552">Olfaction</keyword>
<comment type="subcellular location">
    <subcellularLocation>
        <location evidence="1">Cell membrane</location>
        <topology evidence="1">Multi-pass membrane protein</topology>
    </subcellularLocation>
</comment>
<dbReference type="AlphaFoldDB" id="A0A974DFL4"/>
<keyword evidence="4" id="KW-0716">Sensory transduction</keyword>
<evidence type="ECO:0000256" key="10">
    <source>
        <dbReference type="SAM" id="Phobius"/>
    </source>
</evidence>
<dbReference type="Pfam" id="PF13853">
    <property type="entry name" value="7tm_4"/>
    <property type="match status" value="1"/>
</dbReference>
<gene>
    <name evidence="12" type="ORF">XELAEV_18018838mg</name>
</gene>
<keyword evidence="5 10" id="KW-1133">Transmembrane helix</keyword>
<keyword evidence="3 10" id="KW-0812">Transmembrane</keyword>
<dbReference type="Proteomes" id="UP000694892">
    <property type="component" value="Chromosome 3L"/>
</dbReference>
<keyword evidence="2" id="KW-1003">Cell membrane</keyword>
<evidence type="ECO:0000256" key="5">
    <source>
        <dbReference type="ARBA" id="ARBA00022989"/>
    </source>
</evidence>
<keyword evidence="6" id="KW-0297">G-protein coupled receptor</keyword>
<evidence type="ECO:0000256" key="2">
    <source>
        <dbReference type="ARBA" id="ARBA00022475"/>
    </source>
</evidence>
<evidence type="ECO:0000259" key="11">
    <source>
        <dbReference type="PROSITE" id="PS50262"/>
    </source>
</evidence>
<reference evidence="13" key="1">
    <citation type="journal article" date="2016" name="Nature">
        <title>Genome evolution in the allotetraploid frog Xenopus laevis.</title>
        <authorList>
            <person name="Session A.M."/>
            <person name="Uno Y."/>
            <person name="Kwon T."/>
            <person name="Chapman J.A."/>
            <person name="Toyoda A."/>
            <person name="Takahashi S."/>
            <person name="Fukui A."/>
            <person name="Hikosaka A."/>
            <person name="Suzuki A."/>
            <person name="Kondo M."/>
            <person name="van Heeringen S.J."/>
            <person name="Quigley I."/>
            <person name="Heinz S."/>
            <person name="Ogino H."/>
            <person name="Ochi H."/>
            <person name="Hellsten U."/>
            <person name="Lyons J.B."/>
            <person name="Simakov O."/>
            <person name="Putnam N."/>
            <person name="Stites J."/>
            <person name="Kuroki Y."/>
            <person name="Tanaka T."/>
            <person name="Michiue T."/>
            <person name="Watanabe M."/>
            <person name="Bogdanovic O."/>
            <person name="Lister R."/>
            <person name="Georgiou G."/>
            <person name="Paranjpe S.S."/>
            <person name="van Kruijsbergen I."/>
            <person name="Shu S."/>
            <person name="Carlson J."/>
            <person name="Kinoshita T."/>
            <person name="Ohta Y."/>
            <person name="Mawaribuchi S."/>
            <person name="Jenkins J."/>
            <person name="Grimwood J."/>
            <person name="Schmutz J."/>
            <person name="Mitros T."/>
            <person name="Mozaffari S.V."/>
            <person name="Suzuki Y."/>
            <person name="Haramoto Y."/>
            <person name="Yamamoto T.S."/>
            <person name="Takagi C."/>
            <person name="Heald R."/>
            <person name="Miller K."/>
            <person name="Haudenschild C."/>
            <person name="Kitzman J."/>
            <person name="Nakayama T."/>
            <person name="Izutsu Y."/>
            <person name="Robert J."/>
            <person name="Fortriede J."/>
            <person name="Burns K."/>
            <person name="Lotay V."/>
            <person name="Karimi K."/>
            <person name="Yasuoka Y."/>
            <person name="Dichmann D.S."/>
            <person name="Flajnik M.F."/>
            <person name="Houston D.W."/>
            <person name="Shendure J."/>
            <person name="DuPasquier L."/>
            <person name="Vize P.D."/>
            <person name="Zorn A.M."/>
            <person name="Ito M."/>
            <person name="Marcotte E.M."/>
            <person name="Wallingford J.B."/>
            <person name="Ito Y."/>
            <person name="Asashima M."/>
            <person name="Ueno N."/>
            <person name="Matsuda Y."/>
            <person name="Veenstra G.J."/>
            <person name="Fujiyama A."/>
            <person name="Harland R.M."/>
            <person name="Taira M."/>
            <person name="Rokhsar D.S."/>
        </authorList>
    </citation>
    <scope>NUCLEOTIDE SEQUENCE [LARGE SCALE GENOMIC DNA]</scope>
    <source>
        <strain evidence="13">J</strain>
    </source>
</reference>
<protein>
    <recommendedName>
        <fullName evidence="11">G-protein coupled receptors family 1 profile domain-containing protein</fullName>
    </recommendedName>
</protein>
<name>A0A974DFL4_XENLA</name>
<feature type="transmembrane region" description="Helical" evidence="10">
    <location>
        <begin position="221"/>
        <end position="240"/>
    </location>
</feature>
<dbReference type="GO" id="GO:0004930">
    <property type="term" value="F:G protein-coupled receptor activity"/>
    <property type="evidence" value="ECO:0007669"/>
    <property type="project" value="UniProtKB-KW"/>
</dbReference>
<proteinExistence type="predicted"/>
<keyword evidence="9" id="KW-0807">Transducer</keyword>
<keyword evidence="8" id="KW-0675">Receptor</keyword>
<dbReference type="SUPFAM" id="SSF81321">
    <property type="entry name" value="Family A G protein-coupled receptor-like"/>
    <property type="match status" value="1"/>
</dbReference>
<dbReference type="Gene3D" id="1.20.1070.10">
    <property type="entry name" value="Rhodopsin 7-helix transmembrane proteins"/>
    <property type="match status" value="1"/>
</dbReference>
<evidence type="ECO:0000256" key="3">
    <source>
        <dbReference type="ARBA" id="ARBA00022692"/>
    </source>
</evidence>
<evidence type="ECO:0000256" key="8">
    <source>
        <dbReference type="ARBA" id="ARBA00023170"/>
    </source>
</evidence>
<feature type="transmembrane region" description="Helical" evidence="10">
    <location>
        <begin position="187"/>
        <end position="209"/>
    </location>
</feature>
<dbReference type="GO" id="GO:0005886">
    <property type="term" value="C:plasma membrane"/>
    <property type="evidence" value="ECO:0007669"/>
    <property type="project" value="UniProtKB-SubCell"/>
</dbReference>
<dbReference type="GO" id="GO:0004984">
    <property type="term" value="F:olfactory receptor activity"/>
    <property type="evidence" value="ECO:0007669"/>
    <property type="project" value="InterPro"/>
</dbReference>
<keyword evidence="7 10" id="KW-0472">Membrane</keyword>
<organism evidence="12 13">
    <name type="scientific">Xenopus laevis</name>
    <name type="common">African clawed frog</name>
    <dbReference type="NCBI Taxonomy" id="8355"/>
    <lineage>
        <taxon>Eukaryota</taxon>
        <taxon>Metazoa</taxon>
        <taxon>Chordata</taxon>
        <taxon>Craniata</taxon>
        <taxon>Vertebrata</taxon>
        <taxon>Euteleostomi</taxon>
        <taxon>Amphibia</taxon>
        <taxon>Batrachia</taxon>
        <taxon>Anura</taxon>
        <taxon>Pipoidea</taxon>
        <taxon>Pipidae</taxon>
        <taxon>Xenopodinae</taxon>
        <taxon>Xenopus</taxon>
        <taxon>Xenopus</taxon>
    </lineage>
</organism>
<sequence>MVNQTVFTGFQILGFSNNGEKEPLPLHCFFLDLFDCNLAFVDICYLNVTLPKFMDILLSGNNSITFFQCFTCFCYLGWALKIPPHYEQENMFTAQWKYLDIWPCEFFVLYQSGIKTAIFHSNRIKQLFCEIKALAEISCDVTIFSNVIYIDAFLFGLTPFSLNVTSYINIIGNILHVKSTHDRKKAFSTCTSHFTVLIIFYGTVLWLYMRPFSKSKNLDPAFSVLYIGVTPMLNPIIYSLRNKEVKNALLRSVNMKTR</sequence>
<dbReference type="InterPro" id="IPR017452">
    <property type="entry name" value="GPCR_Rhodpsn_7TM"/>
</dbReference>
<evidence type="ECO:0000256" key="7">
    <source>
        <dbReference type="ARBA" id="ARBA00023136"/>
    </source>
</evidence>
<evidence type="ECO:0000256" key="6">
    <source>
        <dbReference type="ARBA" id="ARBA00023040"/>
    </source>
</evidence>